<reference evidence="1 2" key="1">
    <citation type="submission" date="2021-03" db="EMBL/GenBank/DDBJ databases">
        <title>Complete genome of Polaribacter_sp.G4M1.</title>
        <authorList>
            <person name="Jeong S.W."/>
            <person name="Bae J.W."/>
        </authorList>
    </citation>
    <scope>NUCLEOTIDE SEQUENCE [LARGE SCALE GENOMIC DNA]</scope>
    <source>
        <strain evidence="1 2">G4M1</strain>
    </source>
</reference>
<organism evidence="1 2">
    <name type="scientific">Polaribacter batillariae</name>
    <dbReference type="NCBI Taxonomy" id="2808900"/>
    <lineage>
        <taxon>Bacteria</taxon>
        <taxon>Pseudomonadati</taxon>
        <taxon>Bacteroidota</taxon>
        <taxon>Flavobacteriia</taxon>
        <taxon>Flavobacteriales</taxon>
        <taxon>Flavobacteriaceae</taxon>
    </lineage>
</organism>
<gene>
    <name evidence="1" type="ORF">JL193_09490</name>
</gene>
<dbReference type="Proteomes" id="UP000663935">
    <property type="component" value="Chromosome"/>
</dbReference>
<evidence type="ECO:0008006" key="3">
    <source>
        <dbReference type="Google" id="ProtNLM"/>
    </source>
</evidence>
<sequence length="245" mass="29409">MRKLFYFFTLTLLAYCCVTKVVNKKTNQNLIQSNIHFSKNQHSVLTEILNNFNTILEKKYDNRMYLYLLKLKGNYDTDTLKEEIERDWSCCEFVKKLRESKLLREMYKKENQKFVPILKVKKWVDSIRNSKLEFNEPSFSNIEEKDLKDINLFTNFNIQENNKLRIFNNYLGKFYYILYKSLSYRDKNIKKIIIEIVKLDGVSPLFYVNYAISTFDEKELNNSTLKLIIFNEIILPNLLNPDICC</sequence>
<dbReference type="RefSeq" id="WP_207970580.1">
    <property type="nucleotide sequence ID" value="NZ_CP071795.1"/>
</dbReference>
<evidence type="ECO:0000313" key="2">
    <source>
        <dbReference type="Proteomes" id="UP000663935"/>
    </source>
</evidence>
<evidence type="ECO:0000313" key="1">
    <source>
        <dbReference type="EMBL" id="QTD36392.1"/>
    </source>
</evidence>
<name>A0ABX7SQA0_9FLAO</name>
<proteinExistence type="predicted"/>
<dbReference type="EMBL" id="CP071795">
    <property type="protein sequence ID" value="QTD36392.1"/>
    <property type="molecule type" value="Genomic_DNA"/>
</dbReference>
<protein>
    <recommendedName>
        <fullName evidence="3">Lipoprotein</fullName>
    </recommendedName>
</protein>
<accession>A0ABX7SQA0</accession>
<keyword evidence="2" id="KW-1185">Reference proteome</keyword>